<evidence type="ECO:0000313" key="7">
    <source>
        <dbReference type="Proteomes" id="UP000247409"/>
    </source>
</evidence>
<feature type="compositionally biased region" description="Polar residues" evidence="4">
    <location>
        <begin position="556"/>
        <end position="569"/>
    </location>
</feature>
<dbReference type="Gene3D" id="2.60.270.50">
    <property type="match status" value="1"/>
</dbReference>
<feature type="compositionally biased region" description="Polar residues" evidence="4">
    <location>
        <begin position="1912"/>
        <end position="1921"/>
    </location>
</feature>
<dbReference type="InterPro" id="IPR009543">
    <property type="entry name" value="VPS13_VAB"/>
</dbReference>
<evidence type="ECO:0000259" key="5">
    <source>
        <dbReference type="PROSITE" id="PS50030"/>
    </source>
</evidence>
<evidence type="ECO:0000256" key="3">
    <source>
        <dbReference type="ARBA" id="ARBA00023055"/>
    </source>
</evidence>
<feature type="region of interest" description="Disordered" evidence="4">
    <location>
        <begin position="3946"/>
        <end position="3969"/>
    </location>
</feature>
<evidence type="ECO:0000313" key="6">
    <source>
        <dbReference type="EMBL" id="PXF47869.1"/>
    </source>
</evidence>
<comment type="caution">
    <text evidence="6">The sequence shown here is derived from an EMBL/GenBank/DDBJ whole genome shotgun (WGS) entry which is preliminary data.</text>
</comment>
<feature type="region of interest" description="Disordered" evidence="4">
    <location>
        <begin position="483"/>
        <end position="569"/>
    </location>
</feature>
<dbReference type="Proteomes" id="UP000247409">
    <property type="component" value="Unassembled WGS sequence"/>
</dbReference>
<dbReference type="GO" id="GO:0045053">
    <property type="term" value="P:protein retention in Golgi apparatus"/>
    <property type="evidence" value="ECO:0007669"/>
    <property type="project" value="TreeGrafter"/>
</dbReference>
<dbReference type="OrthoDB" id="5999at2759"/>
<feature type="domain" description="UBA" evidence="5">
    <location>
        <begin position="3963"/>
        <end position="4003"/>
    </location>
</feature>
<keyword evidence="3" id="KW-0445">Lipid transport</keyword>
<dbReference type="GO" id="GO:0006623">
    <property type="term" value="P:protein targeting to vacuole"/>
    <property type="evidence" value="ECO:0007669"/>
    <property type="project" value="TreeGrafter"/>
</dbReference>
<feature type="region of interest" description="Disordered" evidence="4">
    <location>
        <begin position="1912"/>
        <end position="1941"/>
    </location>
</feature>
<dbReference type="InterPro" id="IPR026854">
    <property type="entry name" value="VPS13_N"/>
</dbReference>
<feature type="region of interest" description="Disordered" evidence="4">
    <location>
        <begin position="2168"/>
        <end position="2187"/>
    </location>
</feature>
<dbReference type="InterPro" id="IPR009060">
    <property type="entry name" value="UBA-like_sf"/>
</dbReference>
<dbReference type="EMBL" id="NBIV01000018">
    <property type="protein sequence ID" value="PXF47869.1"/>
    <property type="molecule type" value="Genomic_DNA"/>
</dbReference>
<dbReference type="Gene3D" id="1.10.8.10">
    <property type="entry name" value="DNA helicase RuvA subunit, C-terminal domain"/>
    <property type="match status" value="1"/>
</dbReference>
<feature type="region of interest" description="Disordered" evidence="4">
    <location>
        <begin position="1958"/>
        <end position="1977"/>
    </location>
</feature>
<dbReference type="PROSITE" id="PS50030">
    <property type="entry name" value="UBA"/>
    <property type="match status" value="1"/>
</dbReference>
<keyword evidence="7" id="KW-1185">Reference proteome</keyword>
<evidence type="ECO:0000256" key="4">
    <source>
        <dbReference type="SAM" id="MobiDB-lite"/>
    </source>
</evidence>
<feature type="region of interest" description="Disordered" evidence="4">
    <location>
        <begin position="1767"/>
        <end position="1788"/>
    </location>
</feature>
<sequence>MLEGIVSDVLVRVLGSYVDGLNRESIRIGVWRGDLELQNLRLRPDALAVLFESLGLDLPVTVTAGYVGLLRLEVPWKSLRSAPVRIFMHDVTVVASPVSDGDQGALELREKRLKAARLATDEAIRDAKFSVRSMNDSKAKNPTAYPKESNPDNTSALEEVQQQGGYRIARWGWRFTSKFVTKIVDNIQVDVENVIVQYEDASSVRDRPYTATLAFDSLRACSTNSKWLPVFIESPSSPVVHKVVHMKGLVLNWEPGNSNNDLREWILREDVERERGKWSGFVQSASRHAIRPMDGELRIALTKSSAIASALAGTDDSLCELRDVPRVQMDLHFPDVKLVLDDFQYHTLLSTIMYLSDIDRKVRPQTAKGRWLWALDRLLPRFKERREAALRFNAEGMREFRECRERYCRVRNAVVRARRSGAPEPGEEAADLLELEKRLSYDDVVMFRDIADRELYESLDALVPNTTTTSRIWSFFSRGSKTPASAVDTGGEDASSESISGNATARASMSFDHPKVEAEESNRISRSRPPCTSTNDDNPNGAEGHGTEPKHVLHPTENTSSSTLEQQYTSQEAVVPNFRMGFLLGRGSIELKEGGYPTAPSPVSNLEFRELRLGIEMRPGSGLLLEALLGTFEVIDLRKNLRIMYQRVPWAGDFTALASKGHTSTVLSETSIPQLNALPEDHSAVQTELLNAETPNSTTSVSSDDSGPLCAILESYPHDITDAIYAIRGEYGLGLPVSDQHEYAYTMGYSPRFQDHMYPDSSPSSESFDPQHLKMKVGDDFRSCQTPLKYIAALRLNQEEVLDGDWAQGATRMAMDLAIGGMEVLLDGPEGAFISSVRFWHPREKMPSIMQFLAKSAAPRLATLRMDIQKAILERSVPMRMDILIRGPRFVMPARSHENVSVVLDLGTFAMETATGPSETVRTEEATTLNIAKEDVQTSQTLSIRYTDYKMACTDLGLYLLSDTRERAAERIIRPFSVHLLLQVMHNSSFIEAVTMSHQKLDVAKVKLQGELPSLQISVSHDGFRNILKVAKGWGTETKSTLPASGIEPNRAIHSLSIPAELEEIRNSHQNCENHVPELKGYGIRSRFISFSMNLDFEDLQLELRDSMARRIVTIPSSGTQVKMTKRPDSVDFDFRVRTFTVIDGSRGATAPFRQIAYAGMEMNDMPPTAMNSSADSFGARDCRSFISLSYHGDLVRQEQSLAVRILSLHLVCVRETYFALADFFYLNESHSTAFKPEEKSNAPVPIPHESRSAIEYVEEANENEPEDSQKEQRESEYSDPFAALGMTTSDAARVLRDQAGRGMEISKQAFADLGKLSVNAELDGLVVTLVTAEGAIACFDVSDCRTDLVQYANGAVEASGEVGGFGIRDLTSAFDVYSETIRYSRRNTLSPQRNAQTPDGWSLKVPNSNNYDIWLEARLRNIRIVYLHRFVVILKKYFDVLRESLRPVLEMKGGIAEVFDSEVGEDFPIAPSSDGRVRVRIITEDVDIVMPRHSQSPYEALRFVVSKSSITNDDLPTPGYRVGFEVKAEGVDAHVLYQPPAEGEGRALTKGGTEPTLKQITPDCPITDILPFSRGITIVAKLDTWRRRRVPEVILNAEGIPVLKDGQEEREYDPGKWLPTIRVRVSAPNGISARLCEAEYSILYFTFTENIIERPDIEFTDIVRGLKTPILPTRKPVQPIMFSSNRMPPNYKILFEVPLVESVIMSGADGRDELSKLIRSELRDLVGSFEYGVDYRMTIDVSANMHSLQDARPFSKTHGMTLIIPTKEPTGMVSPHGENSLGSDSTSDMARSVTLTWDRPFGFRANVMVVASDLRIIVEPELFRDLGSLTPPGFPFLKSSAPPPLLRFNGRLLIVTISRPEIWLMANQYPGDGRALVIRGDVIAKVMWAAVTGRNTVEVAAHGVQINLSSHGPSAKKSLNSSTSTQPSTPSASTSIDRRESETPMLYSCDVSVKFEGRGYDPPKNPGDNPRKAPGSTLSVNAESFLVRIDVNDASLILAVGSRLVRLKPSKLSQRPEQPGRFDQWIDKGEEGDSKLSVNFMLPHCRLMFTDETLGRYVPIMEARLRNGVLRSNVPWLTNAAFEFALDLFNEDKGWWEPGIEPFPFEFASSKGRSGSLAIHVRAERNIDVNVTPNTVSGAARVSKALKYAVEDLRARLKREDEDALDSFGLPLQGPPMGPGHSTTSAARRPSVAAFCVRNETGRTMQMWLPYDSKRRSLRGNGGEIEVDTPSEEVLWTALGATGTLSTDPAMNRQLSMSCILALSGYEALTLSAEQTGSRLVRLIPDTTDNSNSGPGSLPAMMTLVWAVTMRDGVPCGCIRSALRLVNRTRRLLEVNVGGIRKSMSVGNDMKVTPIQNFDSTIDCHGRIKPGEAWAVPIHSIFKVIRIRPHLLHASEMDKGNATGRLDDHLLTNSALRYEFLWSDPISNLSSLYETADDLRCNDKRNEMSGDGSTTTALRAPLLTCRGADSRKVFCLSVLPIVDLATITRSQMKDWISGSIDVQLCTPLVIENLLPRVVFVKLATPGNSQRSSTSKMIASKHMDPLSEAHIYGVGSDHSSLAIALGMDNSLDKKSRSLAKSNPALPSRQTGSFHPNFLTLKSLSTGSGRYTPFKVMVEYDRTVESRRVRLYCRYWIRNRSDTDIFFKDREHGRGSSVSNPKVFLRGCPPGVQADRYVCFSGGWIYFQRRDATEDIWVPLGTEISEVDKPVSLNLEGLSLLVDVRPAKGKFHRSLVLTIRNSVWLQNRTGSMLQWCQPAALIPHGIALASKVHSVGPAMHTAVHWDFRTRNKSICFRRATEENSSDWMWSRPVIVEGVQGEFAAKMYRPKRHEQYIARVVISKLGNGVSAIIVNKEDRNTPPYRIVNNCHHRSIAFRQSGVNETLPWLVRPGRSTRYAWDDPQAPVKRRSLVVEVIESAKETVNRPPSKSVSQQSLRLQESFAEDHGSVQQHARKKSRETRYPKFELNIDMIAADIPFTKGKKFVPELRVSVHVDGPTKVVTFTDQVLPSSLGDLETRKSHMSNEEQRSVMTHGGKSSATNVDVELFVKAIGVSFVDANPTELAYLSVSGVHFRLDRFDGQQLIVCDIQDVQLDNQLDQCTWPVVLWSPPPPETNISRDAAGSSRSGRTAQKPFFQFTVNGPYPSKSRSIGTFSGIFVALQQIDLAADEDFVLRVWLYVISLIEAVGGTNDRREPLQGRDGLESGIPVFANNSFSARDEGRKVGTESVQNYLSRIYVDNLELCPIKLSVSFTSSRTSSAAEQIGGFRSLIRTLVAVLGNVENAEFRFNALELQHVFDATSHFRSLIAEYYISQVSNQKMVLLASNSLIGNPSALFDSIAIGTRDFFVEPANAKGSADFIASIGRGSSSLLTNTVGGLVGSLGEIPRAVAQGLETAVGDREYLAERDSIRGGRARVASSPAQGLFTGALSFGHGIASGAAGLIKDPLQGAAEEGPTGFIKGLGKGFIGSVLKPITGALDLIAEPAAGFRSMMVSERSKKTAEPVRPPRSFSGPRGDRMTSYNLRSALGHAIFYAVNRGDGSASGERLTSWTYLVAVHPSASSDDVVSFLWALLRRSTRSSHHAKFLIDAQGNPQKAEKLRVGLVTTKRLIITSLDGQILWEHPLADIIDSYVSLEARDYLMVGVRPVGVRAVVAPTWKRVRCGCMTARDELNVSLQKAIEELKVEPDFTLQHRAEPSGFKHDGTRLREISRKHRRDKSVEMVDMSFMENEDDNMCELKAIHHDASNDGKRGTFADMKLPGRGDETKETMINDGDKVILKKVDEMMSTEPARDPTAVRSTRLILANYTRHRLMLLSAFIDSGRWVEEVPQEVQPRSVIKFEADGTTSRVTDVAGRIVFCFDDHTNDGLNLAIRFLNPLLAPNAYSMRCPPGYALTRNGGEKGDHVTSIVSLRSLDNVAPLQHELVSSRTASAAAEPLLFGRSRVSPHLPPITFTPPHAAEKNRPNPNDPSKIAQLVSLGFSEKEAKTALRENDADLSKSYSALMDNENDD</sequence>
<name>A0A2V3J0J4_9FLOR</name>
<feature type="compositionally biased region" description="Low complexity" evidence="4">
    <location>
        <begin position="1922"/>
        <end position="1936"/>
    </location>
</feature>
<keyword evidence="2" id="KW-0813">Transport</keyword>
<dbReference type="GO" id="GO:0006869">
    <property type="term" value="P:lipid transport"/>
    <property type="evidence" value="ECO:0007669"/>
    <property type="project" value="UniProtKB-KW"/>
</dbReference>
<dbReference type="PANTHER" id="PTHR16166:SF93">
    <property type="entry name" value="INTERMEMBRANE LIPID TRANSFER PROTEIN VPS13"/>
    <property type="match status" value="1"/>
</dbReference>
<feature type="region of interest" description="Disordered" evidence="4">
    <location>
        <begin position="134"/>
        <end position="154"/>
    </location>
</feature>
<gene>
    <name evidence="6" type="ORF">BWQ96_02255</name>
</gene>
<dbReference type="InterPro" id="IPR026847">
    <property type="entry name" value="VPS13"/>
</dbReference>
<feature type="compositionally biased region" description="Basic and acidic residues" evidence="4">
    <location>
        <begin position="512"/>
        <end position="523"/>
    </location>
</feature>
<dbReference type="SUPFAM" id="SSF46934">
    <property type="entry name" value="UBA-like"/>
    <property type="match status" value="1"/>
</dbReference>
<evidence type="ECO:0000256" key="1">
    <source>
        <dbReference type="ARBA" id="ARBA00006545"/>
    </source>
</evidence>
<proteinExistence type="inferred from homology"/>
<accession>A0A2V3J0J4</accession>
<dbReference type="Pfam" id="PF25036">
    <property type="entry name" value="VPS13_VAB"/>
    <property type="match status" value="1"/>
</dbReference>
<feature type="compositionally biased region" description="Polar residues" evidence="4">
    <location>
        <begin position="496"/>
        <end position="507"/>
    </location>
</feature>
<feature type="region of interest" description="Disordered" evidence="4">
    <location>
        <begin position="3988"/>
        <end position="4007"/>
    </location>
</feature>
<dbReference type="PANTHER" id="PTHR16166">
    <property type="entry name" value="VACUOLAR PROTEIN SORTING-ASSOCIATED PROTEIN VPS13"/>
    <property type="match status" value="1"/>
</dbReference>
<evidence type="ECO:0000256" key="2">
    <source>
        <dbReference type="ARBA" id="ARBA00022448"/>
    </source>
</evidence>
<comment type="similarity">
    <text evidence="1">Belongs to the VPS13 family.</text>
</comment>
<dbReference type="Pfam" id="PF12624">
    <property type="entry name" value="VPS13_N"/>
    <property type="match status" value="1"/>
</dbReference>
<protein>
    <submittedName>
        <fullName evidence="6">Putative vacuolar protein sorting-associated protein 13C</fullName>
    </submittedName>
</protein>
<dbReference type="CDD" id="cd14291">
    <property type="entry name" value="UBA1_NUB1_like"/>
    <property type="match status" value="1"/>
</dbReference>
<reference evidence="6 7" key="1">
    <citation type="journal article" date="2018" name="Mol. Biol. Evol.">
        <title>Analysis of the draft genome of the red seaweed Gracilariopsis chorda provides insights into genome size evolution in Rhodophyta.</title>
        <authorList>
            <person name="Lee J."/>
            <person name="Yang E.C."/>
            <person name="Graf L."/>
            <person name="Yang J.H."/>
            <person name="Qiu H."/>
            <person name="Zel Zion U."/>
            <person name="Chan C.X."/>
            <person name="Stephens T.G."/>
            <person name="Weber A.P.M."/>
            <person name="Boo G.H."/>
            <person name="Boo S.M."/>
            <person name="Kim K.M."/>
            <person name="Shin Y."/>
            <person name="Jung M."/>
            <person name="Lee S.J."/>
            <person name="Yim H.S."/>
            <person name="Lee J.H."/>
            <person name="Bhattacharya D."/>
            <person name="Yoon H.S."/>
        </authorList>
    </citation>
    <scope>NUCLEOTIDE SEQUENCE [LARGE SCALE GENOMIC DNA]</scope>
    <source>
        <strain evidence="6 7">SKKU-2015</strain>
        <tissue evidence="6">Whole body</tissue>
    </source>
</reference>
<dbReference type="InterPro" id="IPR015940">
    <property type="entry name" value="UBA"/>
</dbReference>
<organism evidence="6 7">
    <name type="scientific">Gracilariopsis chorda</name>
    <dbReference type="NCBI Taxonomy" id="448386"/>
    <lineage>
        <taxon>Eukaryota</taxon>
        <taxon>Rhodophyta</taxon>
        <taxon>Florideophyceae</taxon>
        <taxon>Rhodymeniophycidae</taxon>
        <taxon>Gracilariales</taxon>
        <taxon>Gracilariaceae</taxon>
        <taxon>Gracilariopsis</taxon>
    </lineage>
</organism>